<keyword evidence="5 9" id="KW-1133">Transmembrane helix</keyword>
<feature type="transmembrane region" description="Helical" evidence="9">
    <location>
        <begin position="259"/>
        <end position="279"/>
    </location>
</feature>
<feature type="domain" description="Acyltransferase 3" evidence="10">
    <location>
        <begin position="34"/>
        <end position="347"/>
    </location>
</feature>
<feature type="transmembrane region" description="Helical" evidence="9">
    <location>
        <begin position="291"/>
        <end position="317"/>
    </location>
</feature>
<evidence type="ECO:0000256" key="8">
    <source>
        <dbReference type="SAM" id="MobiDB-lite"/>
    </source>
</evidence>
<keyword evidence="2" id="KW-1003">Cell membrane</keyword>
<evidence type="ECO:0000256" key="2">
    <source>
        <dbReference type="ARBA" id="ARBA00022475"/>
    </source>
</evidence>
<dbReference type="InterPro" id="IPR002656">
    <property type="entry name" value="Acyl_transf_3_dom"/>
</dbReference>
<dbReference type="EMBL" id="VJZE01000108">
    <property type="protein sequence ID" value="MPY41670.1"/>
    <property type="molecule type" value="Genomic_DNA"/>
</dbReference>
<evidence type="ECO:0000313" key="12">
    <source>
        <dbReference type="Proteomes" id="UP000326979"/>
    </source>
</evidence>
<feature type="region of interest" description="Disordered" evidence="8">
    <location>
        <begin position="426"/>
        <end position="446"/>
    </location>
</feature>
<comment type="caution">
    <text evidence="11">The sequence shown here is derived from an EMBL/GenBank/DDBJ whole genome shotgun (WGS) entry which is preliminary data.</text>
</comment>
<dbReference type="CDD" id="cd01840">
    <property type="entry name" value="SGNH_hydrolase_yrhL_like"/>
    <property type="match status" value="1"/>
</dbReference>
<dbReference type="GO" id="GO:0016747">
    <property type="term" value="F:acyltransferase activity, transferring groups other than amino-acyl groups"/>
    <property type="evidence" value="ECO:0007669"/>
    <property type="project" value="InterPro"/>
</dbReference>
<keyword evidence="7" id="KW-0012">Acyltransferase</keyword>
<dbReference type="PANTHER" id="PTHR23028:SF53">
    <property type="entry name" value="ACYL_TRANSF_3 DOMAIN-CONTAINING PROTEIN"/>
    <property type="match status" value="1"/>
</dbReference>
<evidence type="ECO:0000256" key="6">
    <source>
        <dbReference type="ARBA" id="ARBA00023136"/>
    </source>
</evidence>
<feature type="transmembrane region" description="Helical" evidence="9">
    <location>
        <begin position="196"/>
        <end position="214"/>
    </location>
</feature>
<dbReference type="AlphaFoldDB" id="A0A5N8W2F2"/>
<comment type="subcellular location">
    <subcellularLocation>
        <location evidence="1">Cell membrane</location>
        <topology evidence="1">Multi-pass membrane protein</topology>
    </subcellularLocation>
</comment>
<dbReference type="SUPFAM" id="SSF52266">
    <property type="entry name" value="SGNH hydrolase"/>
    <property type="match status" value="1"/>
</dbReference>
<protein>
    <submittedName>
        <fullName evidence="11">Acetyltransferase</fullName>
    </submittedName>
</protein>
<feature type="transmembrane region" description="Helical" evidence="9">
    <location>
        <begin position="102"/>
        <end position="120"/>
    </location>
</feature>
<proteinExistence type="predicted"/>
<sequence length="600" mass="64380">MNNTRTLVRDGRTLVMRRPADHELTPARPSSYLHGLDGVRAMAVVLVVVYHVAPSWLPGGFLGVDVFFVLSGYLITDLLCAERQRTGRIALGQFWIRRARRLLPALVTLLVTVTAVAALWRPERIDTSGRDVLSALTFTNNWWQISTDASYFASFGPPPLFQHLWTLGVEEQFYLAWPLVILSLLWMTRSRVRSRARVAVVLAGAIVSLTAMALMHRPGEDASRVYFGTDTHAFGLLLGAALALAVPSAHAWKHRWARFVCGAAGVLGWVVLGGLAGGLHSDSGYLYPWGFAAAACAAGAVVVSASRAGSVFATLLGASWLRWIGRRSYGIYLWHLPLIALALPDGHTAAQATRNALAAALLSLPVAAASYRWVEEPLRRSRPRDGHGSSRLPRAMVALAVPAVIVAVWGLKTADGGNNAADQIAAGQRAVHSAQTPSPAASPHPHAKRITALGDSVMLASAPALKERFPGIVIDAKVSRQLAVAPDEVRSLSEAGHLNQILLIGLGTNGLGGRQELEQVVKAAGPRTVVLVTVHGPVTWKDRVNTAIRQTAEAHSNVVVADWDRAIQGKDDLLADDGIHPGPTAAKLYAKTVAQALKRR</sequence>
<dbReference type="InterPro" id="IPR050879">
    <property type="entry name" value="Acyltransferase_3"/>
</dbReference>
<feature type="transmembrane region" description="Helical" evidence="9">
    <location>
        <begin position="32"/>
        <end position="53"/>
    </location>
</feature>
<evidence type="ECO:0000256" key="9">
    <source>
        <dbReference type="SAM" id="Phobius"/>
    </source>
</evidence>
<keyword evidence="3 11" id="KW-0808">Transferase</keyword>
<evidence type="ECO:0000256" key="3">
    <source>
        <dbReference type="ARBA" id="ARBA00022679"/>
    </source>
</evidence>
<name>A0A5N8W2F2_9ACTN</name>
<keyword evidence="6 9" id="KW-0472">Membrane</keyword>
<dbReference type="InterPro" id="IPR036514">
    <property type="entry name" value="SGNH_hydro_sf"/>
</dbReference>
<evidence type="ECO:0000256" key="7">
    <source>
        <dbReference type="ARBA" id="ARBA00023315"/>
    </source>
</evidence>
<dbReference type="Pfam" id="PF01757">
    <property type="entry name" value="Acyl_transf_3"/>
    <property type="match status" value="1"/>
</dbReference>
<dbReference type="PANTHER" id="PTHR23028">
    <property type="entry name" value="ACETYLTRANSFERASE"/>
    <property type="match status" value="1"/>
</dbReference>
<dbReference type="OrthoDB" id="3404679at2"/>
<feature type="transmembrane region" description="Helical" evidence="9">
    <location>
        <begin position="172"/>
        <end position="189"/>
    </location>
</feature>
<keyword evidence="4 9" id="KW-0812">Transmembrane</keyword>
<evidence type="ECO:0000256" key="1">
    <source>
        <dbReference type="ARBA" id="ARBA00004651"/>
    </source>
</evidence>
<keyword evidence="12" id="KW-1185">Reference proteome</keyword>
<evidence type="ECO:0000313" key="11">
    <source>
        <dbReference type="EMBL" id="MPY41670.1"/>
    </source>
</evidence>
<dbReference type="GO" id="GO:0009103">
    <property type="term" value="P:lipopolysaccharide biosynthetic process"/>
    <property type="evidence" value="ECO:0007669"/>
    <property type="project" value="TreeGrafter"/>
</dbReference>
<evidence type="ECO:0000256" key="4">
    <source>
        <dbReference type="ARBA" id="ARBA00022692"/>
    </source>
</evidence>
<gene>
    <name evidence="11" type="ORF">FNH04_17645</name>
</gene>
<dbReference type="GO" id="GO:0005886">
    <property type="term" value="C:plasma membrane"/>
    <property type="evidence" value="ECO:0007669"/>
    <property type="project" value="UniProtKB-SubCell"/>
</dbReference>
<dbReference type="Gene3D" id="3.40.50.1110">
    <property type="entry name" value="SGNH hydrolase"/>
    <property type="match status" value="1"/>
</dbReference>
<accession>A0A5N8W2F2</accession>
<feature type="transmembrane region" description="Helical" evidence="9">
    <location>
        <begin position="59"/>
        <end position="81"/>
    </location>
</feature>
<evidence type="ECO:0000256" key="5">
    <source>
        <dbReference type="ARBA" id="ARBA00022989"/>
    </source>
</evidence>
<feature type="transmembrane region" description="Helical" evidence="9">
    <location>
        <begin position="234"/>
        <end position="252"/>
    </location>
</feature>
<dbReference type="RefSeq" id="WP_152785311.1">
    <property type="nucleotide sequence ID" value="NZ_BAABEQ010000005.1"/>
</dbReference>
<reference evidence="11 12" key="1">
    <citation type="submission" date="2019-07" db="EMBL/GenBank/DDBJ databases">
        <title>New species of Amycolatopsis and Streptomyces.</title>
        <authorList>
            <person name="Duangmal K."/>
            <person name="Teo W.F.A."/>
            <person name="Lipun K."/>
        </authorList>
    </citation>
    <scope>NUCLEOTIDE SEQUENCE [LARGE SCALE GENOMIC DNA]</scope>
    <source>
        <strain evidence="11 12">TISTR 2346</strain>
    </source>
</reference>
<organism evidence="11 12">
    <name type="scientific">Streptomyces phyllanthi</name>
    <dbReference type="NCBI Taxonomy" id="1803180"/>
    <lineage>
        <taxon>Bacteria</taxon>
        <taxon>Bacillati</taxon>
        <taxon>Actinomycetota</taxon>
        <taxon>Actinomycetes</taxon>
        <taxon>Kitasatosporales</taxon>
        <taxon>Streptomycetaceae</taxon>
        <taxon>Streptomyces</taxon>
    </lineage>
</organism>
<dbReference type="Proteomes" id="UP000326979">
    <property type="component" value="Unassembled WGS sequence"/>
</dbReference>
<feature type="compositionally biased region" description="Low complexity" evidence="8">
    <location>
        <begin position="432"/>
        <end position="444"/>
    </location>
</feature>
<evidence type="ECO:0000259" key="10">
    <source>
        <dbReference type="Pfam" id="PF01757"/>
    </source>
</evidence>